<dbReference type="GO" id="GO:0046872">
    <property type="term" value="F:metal ion binding"/>
    <property type="evidence" value="ECO:0007669"/>
    <property type="project" value="UniProtKB-KW"/>
</dbReference>
<feature type="transmembrane region" description="Helical" evidence="8">
    <location>
        <begin position="293"/>
        <end position="311"/>
    </location>
</feature>
<keyword evidence="7" id="KW-0460">Magnesium</keyword>
<dbReference type="GO" id="GO:0071555">
    <property type="term" value="P:cell wall organization"/>
    <property type="evidence" value="ECO:0007669"/>
    <property type="project" value="TreeGrafter"/>
</dbReference>
<keyword evidence="6 8" id="KW-0472">Membrane</keyword>
<keyword evidence="3 9" id="KW-0808">Transferase</keyword>
<feature type="binding site" evidence="7">
    <location>
        <position position="156"/>
    </location>
    <ligand>
        <name>Mg(2+)</name>
        <dbReference type="ChEBI" id="CHEBI:18420"/>
    </ligand>
</feature>
<dbReference type="EMBL" id="LCBN01000022">
    <property type="protein sequence ID" value="KKS13543.1"/>
    <property type="molecule type" value="Genomic_DNA"/>
</dbReference>
<name>A0A0G0ZKM3_9BACT</name>
<sequence length="349" mass="37810">MNIIFSFLLSFITTTIAIPPTIWLAKRFNLLDNPKLRPHPAHVQNRIIPRAGGIAIFLGIMATAMLFVPMQKYLIGIILGLIVLLAIGVADDKLKSFNPYLRLGLLALAALLPVASGISISFITNPLQSGEILKFDKPIADFLAILWIVALTQIINWSKGVDGQMPGITMVAAGVLGALSIKFYLMGDMSQIDIAKLAFATSGASLGFLIFNWHPAKILPGFSGSTILAFMLATLAILSGAKVAISLLVLGIPTADFIYTFFRRIFEGHSPVWGDRGHLHHKLLNLGWSHQRISLFYMTVSAMLGAAALTFDTNSKIFALCLVAVGFVIFVLWINSFGGVLRHPGPDNG</sequence>
<dbReference type="AlphaFoldDB" id="A0A0G0ZKM3"/>
<evidence type="ECO:0000256" key="5">
    <source>
        <dbReference type="ARBA" id="ARBA00022989"/>
    </source>
</evidence>
<dbReference type="PANTHER" id="PTHR22926">
    <property type="entry name" value="PHOSPHO-N-ACETYLMURAMOYL-PENTAPEPTIDE-TRANSFERASE"/>
    <property type="match status" value="1"/>
</dbReference>
<evidence type="ECO:0000313" key="9">
    <source>
        <dbReference type="EMBL" id="KKS13543.1"/>
    </source>
</evidence>
<feature type="transmembrane region" description="Helical" evidence="8">
    <location>
        <begin position="102"/>
        <end position="127"/>
    </location>
</feature>
<feature type="transmembrane region" description="Helical" evidence="8">
    <location>
        <begin position="47"/>
        <end position="68"/>
    </location>
</feature>
<comment type="cofactor">
    <cofactor evidence="7">
        <name>Mg(2+)</name>
        <dbReference type="ChEBI" id="CHEBI:18420"/>
    </cofactor>
</comment>
<feature type="transmembrane region" description="Helical" evidence="8">
    <location>
        <begin position="197"/>
        <end position="215"/>
    </location>
</feature>
<keyword evidence="2" id="KW-1003">Cell membrane</keyword>
<dbReference type="GO" id="GO:0044038">
    <property type="term" value="P:cell wall macromolecule biosynthetic process"/>
    <property type="evidence" value="ECO:0007669"/>
    <property type="project" value="TreeGrafter"/>
</dbReference>
<feature type="transmembrane region" description="Helical" evidence="8">
    <location>
        <begin position="139"/>
        <end position="158"/>
    </location>
</feature>
<dbReference type="CDD" id="cd06853">
    <property type="entry name" value="GT_WecA_like"/>
    <property type="match status" value="1"/>
</dbReference>
<accession>A0A0G0ZKM3</accession>
<evidence type="ECO:0000313" key="10">
    <source>
        <dbReference type="Proteomes" id="UP000034753"/>
    </source>
</evidence>
<feature type="transmembrane region" description="Helical" evidence="8">
    <location>
        <begin position="164"/>
        <end position="185"/>
    </location>
</feature>
<protein>
    <submittedName>
        <fullName evidence="9">UDP-N-acetylmuramyl pentapeptide phosphotransferase/UDP-N-acetylglucosamine-1-phosphate transferase</fullName>
    </submittedName>
</protein>
<dbReference type="PATRIC" id="fig|1618429.3.peg.508"/>
<evidence type="ECO:0000256" key="4">
    <source>
        <dbReference type="ARBA" id="ARBA00022692"/>
    </source>
</evidence>
<dbReference type="Pfam" id="PF00953">
    <property type="entry name" value="Glycos_transf_4"/>
    <property type="match status" value="1"/>
</dbReference>
<keyword evidence="5 8" id="KW-1133">Transmembrane helix</keyword>
<evidence type="ECO:0000256" key="6">
    <source>
        <dbReference type="ARBA" id="ARBA00023136"/>
    </source>
</evidence>
<evidence type="ECO:0000256" key="8">
    <source>
        <dbReference type="SAM" id="Phobius"/>
    </source>
</evidence>
<organism evidence="9 10">
    <name type="scientific">Candidatus Daviesbacteria bacterium GW2011_GWB1_41_5</name>
    <dbReference type="NCBI Taxonomy" id="1618429"/>
    <lineage>
        <taxon>Bacteria</taxon>
        <taxon>Candidatus Daviesiibacteriota</taxon>
    </lineage>
</organism>
<proteinExistence type="predicted"/>
<feature type="transmembrane region" description="Helical" evidence="8">
    <location>
        <begin position="317"/>
        <end position="334"/>
    </location>
</feature>
<comment type="caution">
    <text evidence="9">The sequence shown here is derived from an EMBL/GenBank/DDBJ whole genome shotgun (WGS) entry which is preliminary data.</text>
</comment>
<reference evidence="9 10" key="1">
    <citation type="journal article" date="2015" name="Nature">
        <title>rRNA introns, odd ribosomes, and small enigmatic genomes across a large radiation of phyla.</title>
        <authorList>
            <person name="Brown C.T."/>
            <person name="Hug L.A."/>
            <person name="Thomas B.C."/>
            <person name="Sharon I."/>
            <person name="Castelle C.J."/>
            <person name="Singh A."/>
            <person name="Wilkins M.J."/>
            <person name="Williams K.H."/>
            <person name="Banfield J.F."/>
        </authorList>
    </citation>
    <scope>NUCLEOTIDE SEQUENCE [LARGE SCALE GENOMIC DNA]</scope>
</reference>
<dbReference type="GO" id="GO:0016780">
    <property type="term" value="F:phosphotransferase activity, for other substituted phosphate groups"/>
    <property type="evidence" value="ECO:0007669"/>
    <property type="project" value="InterPro"/>
</dbReference>
<dbReference type="PANTHER" id="PTHR22926:SF3">
    <property type="entry name" value="UNDECAPRENYL-PHOSPHATE ALPHA-N-ACETYLGLUCOSAMINYL 1-PHOSPHATE TRANSFERASE"/>
    <property type="match status" value="1"/>
</dbReference>
<feature type="transmembrane region" description="Helical" evidence="8">
    <location>
        <begin position="73"/>
        <end position="90"/>
    </location>
</feature>
<dbReference type="Proteomes" id="UP000034753">
    <property type="component" value="Unassembled WGS sequence"/>
</dbReference>
<evidence type="ECO:0000256" key="1">
    <source>
        <dbReference type="ARBA" id="ARBA00004651"/>
    </source>
</evidence>
<gene>
    <name evidence="9" type="ORF">UU67_C0022G0009</name>
</gene>
<dbReference type="InterPro" id="IPR000715">
    <property type="entry name" value="Glycosyl_transferase_4"/>
</dbReference>
<dbReference type="GO" id="GO:0009103">
    <property type="term" value="P:lipopolysaccharide biosynthetic process"/>
    <property type="evidence" value="ECO:0007669"/>
    <property type="project" value="TreeGrafter"/>
</dbReference>
<evidence type="ECO:0000256" key="7">
    <source>
        <dbReference type="PIRSR" id="PIRSR600715-1"/>
    </source>
</evidence>
<keyword evidence="7" id="KW-0479">Metal-binding</keyword>
<evidence type="ECO:0000256" key="3">
    <source>
        <dbReference type="ARBA" id="ARBA00022679"/>
    </source>
</evidence>
<evidence type="ECO:0000256" key="2">
    <source>
        <dbReference type="ARBA" id="ARBA00022475"/>
    </source>
</evidence>
<feature type="transmembrane region" description="Helical" evidence="8">
    <location>
        <begin position="227"/>
        <end position="255"/>
    </location>
</feature>
<dbReference type="GO" id="GO:0005886">
    <property type="term" value="C:plasma membrane"/>
    <property type="evidence" value="ECO:0007669"/>
    <property type="project" value="UniProtKB-SubCell"/>
</dbReference>
<comment type="subcellular location">
    <subcellularLocation>
        <location evidence="1">Cell membrane</location>
        <topology evidence="1">Multi-pass membrane protein</topology>
    </subcellularLocation>
</comment>
<keyword evidence="4 8" id="KW-0812">Transmembrane</keyword>